<gene>
    <name evidence="1" type="ORF">UFOPK4098_00449</name>
</gene>
<dbReference type="EMBL" id="CAFBPN010000013">
    <property type="protein sequence ID" value="CAB5013788.1"/>
    <property type="molecule type" value="Genomic_DNA"/>
</dbReference>
<protein>
    <submittedName>
        <fullName evidence="1">Unannotated protein</fullName>
    </submittedName>
</protein>
<proteinExistence type="predicted"/>
<name>A0A6J7Q897_9ZZZZ</name>
<evidence type="ECO:0000313" key="1">
    <source>
        <dbReference type="EMBL" id="CAB5013788.1"/>
    </source>
</evidence>
<sequence>MRSAPVVGVTGSLCIGFSTVVVGPALGAIVTTDLWPCGAAAAGTVSATVVSGTTTVVVVGARVEVVDEVVVVVTTVEPIRVALRVVYPAREAETVTVALPFAGKPDTVTVPFIRLTEPLVVDAENEKIEEKFPKA</sequence>
<accession>A0A6J7Q897</accession>
<reference evidence="1" key="1">
    <citation type="submission" date="2020-05" db="EMBL/GenBank/DDBJ databases">
        <authorList>
            <person name="Chiriac C."/>
            <person name="Salcher M."/>
            <person name="Ghai R."/>
            <person name="Kavagutti S V."/>
        </authorList>
    </citation>
    <scope>NUCLEOTIDE SEQUENCE</scope>
</reference>
<organism evidence="1">
    <name type="scientific">freshwater metagenome</name>
    <dbReference type="NCBI Taxonomy" id="449393"/>
    <lineage>
        <taxon>unclassified sequences</taxon>
        <taxon>metagenomes</taxon>
        <taxon>ecological metagenomes</taxon>
    </lineage>
</organism>
<dbReference type="AlphaFoldDB" id="A0A6J7Q897"/>